<dbReference type="Proteomes" id="UP000763557">
    <property type="component" value="Unassembled WGS sequence"/>
</dbReference>
<comment type="caution">
    <text evidence="1">The sequence shown here is derived from an EMBL/GenBank/DDBJ whole genome shotgun (WGS) entry which is preliminary data.</text>
</comment>
<name>A0ABX2EZT9_9PSEU</name>
<evidence type="ECO:0000313" key="1">
    <source>
        <dbReference type="EMBL" id="NRN64295.1"/>
    </source>
</evidence>
<gene>
    <name evidence="1" type="ORF">GC106_15010</name>
</gene>
<dbReference type="EMBL" id="JAAATY010000003">
    <property type="protein sequence ID" value="NRN64295.1"/>
    <property type="molecule type" value="Genomic_DNA"/>
</dbReference>
<evidence type="ECO:0000313" key="2">
    <source>
        <dbReference type="Proteomes" id="UP000763557"/>
    </source>
</evidence>
<reference evidence="1 2" key="1">
    <citation type="submission" date="2020-01" db="EMBL/GenBank/DDBJ databases">
        <title>Kibdelosporangium persica a novel Actinomycetes from a hot desert in Iran.</title>
        <authorList>
            <person name="Safaei N."/>
            <person name="Zaburannyi N."/>
            <person name="Mueller R."/>
            <person name="Wink J."/>
        </authorList>
    </citation>
    <scope>NUCLEOTIDE SEQUENCE [LARGE SCALE GENOMIC DNA]</scope>
    <source>
        <strain evidence="1 2">4NS15</strain>
    </source>
</reference>
<accession>A0ABX2EZT9</accession>
<evidence type="ECO:0008006" key="3">
    <source>
        <dbReference type="Google" id="ProtNLM"/>
    </source>
</evidence>
<keyword evidence="2" id="KW-1185">Reference proteome</keyword>
<organism evidence="1 2">
    <name type="scientific">Kibdelosporangium persicum</name>
    <dbReference type="NCBI Taxonomy" id="2698649"/>
    <lineage>
        <taxon>Bacteria</taxon>
        <taxon>Bacillati</taxon>
        <taxon>Actinomycetota</taxon>
        <taxon>Actinomycetes</taxon>
        <taxon>Pseudonocardiales</taxon>
        <taxon>Pseudonocardiaceae</taxon>
        <taxon>Kibdelosporangium</taxon>
    </lineage>
</organism>
<proteinExistence type="predicted"/>
<dbReference type="RefSeq" id="WP_173125998.1">
    <property type="nucleotide sequence ID" value="NZ_CBCSGW010000007.1"/>
</dbReference>
<protein>
    <recommendedName>
        <fullName evidence="3">Restriction endonuclease</fullName>
    </recommendedName>
</protein>
<sequence length="620" mass="68420">MTASSFNGQARVGLRLTDLKPYFSVTVLECSCDDPDTAFKALRRFLIKSANDQGYAVSIRLGDEIDLAGPGEVGEFGALESLGLGLDRMYAVTRTAFRVPGWAAKESGRLDMVNELTVAVRRNNMVAVYSDITSSAQFQRWVLRQAAPFRLISTDVLSDIFRGDGNNGWMRGVHRRRTTKPDSKAMGGMRIQDALDPIADGSYALTAAKVDFQPAEESVLLRDGVTFSAKSRVSWKPTPNFEVFLKIAAELLDLLEKSLTAERSPDAPFRYLAVMEEDLARVHGAFDVSITTPDQLRTEPNVDDDQITRAERLRDVLLEVRGDPGGAAAIVDVGDGGSVAGALVIKPVETRGGFAMDVRLSGPPSAERIVREIKDAIGDGDLLTVHYESGHAFTAGKIYRENLADQPFSNLLFEDFTGFQVTKEKPDVRGDQAIHDAIARDGDDSLFAWVVQQFGDDWLLCDDGAGEVADFLHLDNEGTLTAIQVKAADNSSRYRRIAVTRFEQVVSQAEKNIGLLDNSVLIDRLTRPRITKPAAWYEGKRIRSDLFVHQLGTRVTRDRTRVVIIQPHLLKSVYDQARATMDAGQPNRDAYGLVLLDTLLHSTRRTVTGRWDDLVVIGCE</sequence>